<comment type="caution">
    <text evidence="1">The sequence shown here is derived from an EMBL/GenBank/DDBJ whole genome shotgun (WGS) entry which is preliminary data.</text>
</comment>
<sequence length="172" mass="19499">MPAAAGIVDDLTGYAEYAGWSHTLHRSRPGGHLVLPGAYLKWYDIRGAEQEATPAVSDRARVFLRAEEAAGRLAFRKEFGYVLLHRCGEYHFMQVCVWRDRNELVQAIYADTGGGFRPYEQEPGLQLAAQDVVELDVTGHERRAWSHYLRSKRDTAAKRAYLDDFDTERPVG</sequence>
<dbReference type="Proteomes" id="UP001597058">
    <property type="component" value="Unassembled WGS sequence"/>
</dbReference>
<reference evidence="2" key="1">
    <citation type="journal article" date="2019" name="Int. J. Syst. Evol. Microbiol.">
        <title>The Global Catalogue of Microorganisms (GCM) 10K type strain sequencing project: providing services to taxonomists for standard genome sequencing and annotation.</title>
        <authorList>
            <consortium name="The Broad Institute Genomics Platform"/>
            <consortium name="The Broad Institute Genome Sequencing Center for Infectious Disease"/>
            <person name="Wu L."/>
            <person name="Ma J."/>
        </authorList>
    </citation>
    <scope>NUCLEOTIDE SEQUENCE [LARGE SCALE GENOMIC DNA]</scope>
    <source>
        <strain evidence="2">CGMCC 4.7020</strain>
    </source>
</reference>
<dbReference type="EMBL" id="JBHTMM010000063">
    <property type="protein sequence ID" value="MFD1310922.1"/>
    <property type="molecule type" value="Genomic_DNA"/>
</dbReference>
<accession>A0ABW3XMX8</accession>
<dbReference type="RefSeq" id="WP_168525114.1">
    <property type="nucleotide sequence ID" value="NZ_JBHSKH010000028.1"/>
</dbReference>
<protein>
    <submittedName>
        <fullName evidence="1">Uncharacterized protein</fullName>
    </submittedName>
</protein>
<evidence type="ECO:0000313" key="1">
    <source>
        <dbReference type="EMBL" id="MFD1310922.1"/>
    </source>
</evidence>
<name>A0ABW3XMX8_9ACTN</name>
<keyword evidence="2" id="KW-1185">Reference proteome</keyword>
<proteinExistence type="predicted"/>
<gene>
    <name evidence="1" type="ORF">ACFQ5X_34465</name>
</gene>
<evidence type="ECO:0000313" key="2">
    <source>
        <dbReference type="Proteomes" id="UP001597058"/>
    </source>
</evidence>
<organism evidence="1 2">
    <name type="scientific">Streptomyces kaempferi</name>
    <dbReference type="NCBI Taxonomy" id="333725"/>
    <lineage>
        <taxon>Bacteria</taxon>
        <taxon>Bacillati</taxon>
        <taxon>Actinomycetota</taxon>
        <taxon>Actinomycetes</taxon>
        <taxon>Kitasatosporales</taxon>
        <taxon>Streptomycetaceae</taxon>
        <taxon>Streptomyces</taxon>
    </lineage>
</organism>